<feature type="transmembrane region" description="Helical" evidence="2">
    <location>
        <begin position="419"/>
        <end position="438"/>
    </location>
</feature>
<geneLocation type="plasmid" evidence="3 4">
    <name>pTB2</name>
</geneLocation>
<feature type="transmembrane region" description="Helical" evidence="2">
    <location>
        <begin position="320"/>
        <end position="338"/>
    </location>
</feature>
<keyword evidence="3" id="KW-0614">Plasmid</keyword>
<feature type="transmembrane region" description="Helical" evidence="2">
    <location>
        <begin position="283"/>
        <end position="314"/>
    </location>
</feature>
<evidence type="ECO:0000313" key="3">
    <source>
        <dbReference type="EMBL" id="ABI93417.1"/>
    </source>
</evidence>
<feature type="region of interest" description="Disordered" evidence="1">
    <location>
        <begin position="488"/>
        <end position="537"/>
    </location>
</feature>
<dbReference type="PANTHER" id="PTHR37422:SF23">
    <property type="entry name" value="TEICHURONIC ACID BIOSYNTHESIS PROTEIN TUAE"/>
    <property type="match status" value="1"/>
</dbReference>
<keyword evidence="2" id="KW-0472">Membrane</keyword>
<feature type="transmembrane region" description="Helical" evidence="2">
    <location>
        <begin position="177"/>
        <end position="195"/>
    </location>
</feature>
<evidence type="ECO:0000256" key="2">
    <source>
        <dbReference type="SAM" id="Phobius"/>
    </source>
</evidence>
<dbReference type="PANTHER" id="PTHR37422">
    <property type="entry name" value="TEICHURONIC ACID BIOSYNTHESIS PROTEIN TUAE"/>
    <property type="match status" value="1"/>
</dbReference>
<keyword evidence="2" id="KW-1133">Transmembrane helix</keyword>
<name>Q07GI2_ROSDO</name>
<keyword evidence="2" id="KW-0812">Transmembrane</keyword>
<evidence type="ECO:0000313" key="4">
    <source>
        <dbReference type="Proteomes" id="UP000007029"/>
    </source>
</evidence>
<dbReference type="HOGENOM" id="CLU_586233_0_0_5"/>
<sequence>MFRRSIQASMIAQLVLYSYPLVVLFLFQRLPRHEALIWSVLMGYLFLPTHTGIDLPLLPELNKTLIPSLTAGLMCLMLPDAGNAKSGRRHRTKSEKDSPPEPLPQQSSLIANTCLIVLFLVPVGVFWTNQEALVFGPRRIGGIRPYDIFSMMLSVGVTLLPFLLARRYLTTPAARVALLRALVVGGLIYSVLILIEVRLSPQLNKWIYGFYPHSFQQHIRAGGFRPMVFLEHGLRVGIFIAMTCLAAVALWRMKTTTDDVTAPTPPESSNSGHRPRPAKPRPYLLYAGYLFIILFLSKTFGAFLIAFALLPVAVFLGTRLQLIAAACIAAAVLTYPTLRASEIFPMERLTESLISLNAERASSFIFRVEHEETLLEKARQKPGFGWGGWGRARIYDPETGRDLSVTDGVWVIVFGEKGWLGYLATFGLLTLPMIALALRRRNVGMVGSGLCLLLVANLVDMLPNSALTPITWLVAGTVLALYENPARASAPDNPMRRAAPDPVKPRARAGPIRTAATPRHPPAPRGASTRKRRTGSF</sequence>
<feature type="transmembrane region" description="Helical" evidence="2">
    <location>
        <begin position="109"/>
        <end position="128"/>
    </location>
</feature>
<dbReference type="Proteomes" id="UP000007029">
    <property type="component" value="Plasmid pTB2"/>
</dbReference>
<reference evidence="3 4" key="1">
    <citation type="journal article" date="2007" name="J. Bacteriol.">
        <title>The complete genome sequence of Roseobacter denitrificans reveals a mixotrophic rather than photosynthetic metabolism.</title>
        <authorList>
            <person name="Swingley W.D."/>
            <person name="Sadekar S."/>
            <person name="Mastrian S.D."/>
            <person name="Matthies H.J."/>
            <person name="Hao J."/>
            <person name="Ramos H."/>
            <person name="Acharya C.R."/>
            <person name="Conrad A.L."/>
            <person name="Taylor H.L."/>
            <person name="Dejesa L.C."/>
            <person name="Shah M.K."/>
            <person name="O'huallachain M.E."/>
            <person name="Lince M.T."/>
            <person name="Blankenship R.E."/>
            <person name="Beatty J.T."/>
            <person name="Touchman J.W."/>
        </authorList>
    </citation>
    <scope>NUCLEOTIDE SEQUENCE [LARGE SCALE GENOMIC DNA]</scope>
    <source>
        <strain evidence="4">ATCC 33942 / OCh 114</strain>
        <plasmid evidence="3 4">pTB2</plasmid>
    </source>
</reference>
<organism evidence="3 4">
    <name type="scientific">Roseobacter denitrificans (strain ATCC 33942 / OCh 114)</name>
    <name type="common">Erythrobacter sp. (strain OCh 114)</name>
    <name type="synonym">Roseobacter denitrificans</name>
    <dbReference type="NCBI Taxonomy" id="375451"/>
    <lineage>
        <taxon>Bacteria</taxon>
        <taxon>Pseudomonadati</taxon>
        <taxon>Pseudomonadota</taxon>
        <taxon>Alphaproteobacteria</taxon>
        <taxon>Rhodobacterales</taxon>
        <taxon>Roseobacteraceae</taxon>
        <taxon>Roseobacter</taxon>
    </lineage>
</organism>
<gene>
    <name evidence="3" type="ordered locus">RD1_B0008</name>
</gene>
<proteinExistence type="predicted"/>
<keyword evidence="4" id="KW-1185">Reference proteome</keyword>
<accession>Q07GI2</accession>
<dbReference type="KEGG" id="rde:RD1_B0008"/>
<feature type="transmembrane region" description="Helical" evidence="2">
    <location>
        <begin position="6"/>
        <end position="28"/>
    </location>
</feature>
<dbReference type="eggNOG" id="COG3307">
    <property type="taxonomic scope" value="Bacteria"/>
</dbReference>
<dbReference type="AlphaFoldDB" id="Q07GI2"/>
<feature type="transmembrane region" description="Helical" evidence="2">
    <location>
        <begin position="148"/>
        <end position="165"/>
    </location>
</feature>
<dbReference type="InterPro" id="IPR051533">
    <property type="entry name" value="WaaL-like"/>
</dbReference>
<feature type="compositionally biased region" description="Basic residues" evidence="1">
    <location>
        <begin position="528"/>
        <end position="537"/>
    </location>
</feature>
<feature type="region of interest" description="Disordered" evidence="1">
    <location>
        <begin position="83"/>
        <end position="105"/>
    </location>
</feature>
<feature type="transmembrane region" description="Helical" evidence="2">
    <location>
        <begin position="233"/>
        <end position="251"/>
    </location>
</feature>
<evidence type="ECO:0000256" key="1">
    <source>
        <dbReference type="SAM" id="MobiDB-lite"/>
    </source>
</evidence>
<dbReference type="EMBL" id="CP000465">
    <property type="protein sequence ID" value="ABI93417.1"/>
    <property type="molecule type" value="Genomic_DNA"/>
</dbReference>
<protein>
    <submittedName>
        <fullName evidence="3">Membrane protein, putative</fullName>
    </submittedName>
</protein>